<evidence type="ECO:0000256" key="9">
    <source>
        <dbReference type="HAMAP-Rule" id="MF_00061"/>
    </source>
</evidence>
<dbReference type="PIRSF" id="PIRSF010376">
    <property type="entry name" value="IspE"/>
    <property type="match status" value="1"/>
</dbReference>
<dbReference type="PANTHER" id="PTHR43527">
    <property type="entry name" value="4-DIPHOSPHOCYTIDYL-2-C-METHYL-D-ERYTHRITOL KINASE, CHLOROPLASTIC"/>
    <property type="match status" value="1"/>
</dbReference>
<evidence type="ECO:0000313" key="12">
    <source>
        <dbReference type="EMBL" id="BFG69435.1"/>
    </source>
</evidence>
<sequence length="277" mass="30983">MVLFPNAKINLGLRVIRKREDGYHDIETVFYPIHGLRDALEIVRGTNDTPVDFNMTGLPVQGEIHQNLCVKAYTLLQQDFPSLPAIQMHLHKTIPMGAGLGGGSADGAFTLRLLDQHFQLGLTQDQLIQYALQLGSDCPFFILNQPCFATGRGEIMQPLSLNLSSYQFVLVNPGIHVPTGWAFAQLQPTVPNISCEQIVMQDPSTWRDQLLNDFEDAVMTAYPTIRTIKKQLYEHGAVYASMTGTGSTVYGMFKKETDLPTLSFADSFFVYKEKFDN</sequence>
<feature type="active site" evidence="9">
    <location>
        <position position="8"/>
    </location>
</feature>
<dbReference type="Gene3D" id="3.30.230.10">
    <property type="match status" value="1"/>
</dbReference>
<feature type="binding site" evidence="9">
    <location>
        <begin position="95"/>
        <end position="105"/>
    </location>
    <ligand>
        <name>ATP</name>
        <dbReference type="ChEBI" id="CHEBI:30616"/>
    </ligand>
</feature>
<dbReference type="GO" id="GO:0019288">
    <property type="term" value="P:isopentenyl diphosphate biosynthetic process, methylerythritol 4-phosphate pathway"/>
    <property type="evidence" value="ECO:0007669"/>
    <property type="project" value="UniProtKB-UniRule"/>
</dbReference>
<comment type="pathway">
    <text evidence="9">Isoprenoid biosynthesis; isopentenyl diphosphate biosynthesis via DXP pathway; isopentenyl diphosphate from 1-deoxy-D-xylulose 5-phosphate: step 3/6.</text>
</comment>
<dbReference type="Gene3D" id="3.30.70.890">
    <property type="entry name" value="GHMP kinase, C-terminal domain"/>
    <property type="match status" value="1"/>
</dbReference>
<keyword evidence="5 9" id="KW-0547">Nucleotide-binding</keyword>
<keyword evidence="9" id="KW-0414">Isoprene biosynthesis</keyword>
<keyword evidence="4 9" id="KW-0808">Transferase</keyword>
<feature type="active site" evidence="9">
    <location>
        <position position="137"/>
    </location>
</feature>
<dbReference type="NCBIfam" id="TIGR00154">
    <property type="entry name" value="ispE"/>
    <property type="match status" value="1"/>
</dbReference>
<dbReference type="EC" id="2.7.1.148" evidence="2 9"/>
<keyword evidence="7 9" id="KW-0067">ATP-binding</keyword>
<dbReference type="InterPro" id="IPR006204">
    <property type="entry name" value="GHMP_kinase_N_dom"/>
</dbReference>
<comment type="catalytic activity">
    <reaction evidence="9">
        <text>4-CDP-2-C-methyl-D-erythritol + ATP = 4-CDP-2-C-methyl-D-erythritol 2-phosphate + ADP + H(+)</text>
        <dbReference type="Rhea" id="RHEA:18437"/>
        <dbReference type="ChEBI" id="CHEBI:15378"/>
        <dbReference type="ChEBI" id="CHEBI:30616"/>
        <dbReference type="ChEBI" id="CHEBI:57823"/>
        <dbReference type="ChEBI" id="CHEBI:57919"/>
        <dbReference type="ChEBI" id="CHEBI:456216"/>
        <dbReference type="EC" id="2.7.1.148"/>
    </reaction>
</comment>
<dbReference type="GO" id="GO:0016114">
    <property type="term" value="P:terpenoid biosynthetic process"/>
    <property type="evidence" value="ECO:0007669"/>
    <property type="project" value="UniProtKB-UniRule"/>
</dbReference>
<evidence type="ECO:0000259" key="10">
    <source>
        <dbReference type="Pfam" id="PF00288"/>
    </source>
</evidence>
<name>A0AAT9GFI9_9BACT</name>
<dbReference type="InterPro" id="IPR020568">
    <property type="entry name" value="Ribosomal_Su5_D2-typ_SF"/>
</dbReference>
<proteinExistence type="inferred from homology"/>
<dbReference type="GO" id="GO:0050515">
    <property type="term" value="F:4-(cytidine 5'-diphospho)-2-C-methyl-D-erythritol kinase activity"/>
    <property type="evidence" value="ECO:0007669"/>
    <property type="project" value="UniProtKB-UniRule"/>
</dbReference>
<keyword evidence="6 9" id="KW-0418">Kinase</keyword>
<evidence type="ECO:0000256" key="5">
    <source>
        <dbReference type="ARBA" id="ARBA00022741"/>
    </source>
</evidence>
<evidence type="ECO:0000256" key="2">
    <source>
        <dbReference type="ARBA" id="ARBA00012052"/>
    </source>
</evidence>
<evidence type="ECO:0000259" key="11">
    <source>
        <dbReference type="Pfam" id="PF08544"/>
    </source>
</evidence>
<dbReference type="InterPro" id="IPR036554">
    <property type="entry name" value="GHMP_kinase_C_sf"/>
</dbReference>
<dbReference type="Pfam" id="PF08544">
    <property type="entry name" value="GHMP_kinases_C"/>
    <property type="match status" value="1"/>
</dbReference>
<evidence type="ECO:0000256" key="6">
    <source>
        <dbReference type="ARBA" id="ARBA00022777"/>
    </source>
</evidence>
<dbReference type="SUPFAM" id="SSF54211">
    <property type="entry name" value="Ribosomal protein S5 domain 2-like"/>
    <property type="match status" value="1"/>
</dbReference>
<dbReference type="Pfam" id="PF00288">
    <property type="entry name" value="GHMP_kinases_N"/>
    <property type="match status" value="1"/>
</dbReference>
<dbReference type="InterPro" id="IPR013750">
    <property type="entry name" value="GHMP_kinase_C_dom"/>
</dbReference>
<reference evidence="12" key="1">
    <citation type="submission" date="2024-02" db="EMBL/GenBank/DDBJ databases">
        <title>Sediminibacterium planktonica sp. nov. and Sediminibacterium longus sp. nov., isolated from surface lake and river water.</title>
        <authorList>
            <person name="Watanabe K."/>
            <person name="Takemine S."/>
            <person name="Ishii Y."/>
            <person name="Ogata Y."/>
            <person name="Shindo C."/>
            <person name="Suda W."/>
        </authorList>
    </citation>
    <scope>NUCLEOTIDE SEQUENCE</scope>
    <source>
        <strain evidence="12">KACHI17</strain>
    </source>
</reference>
<evidence type="ECO:0000256" key="4">
    <source>
        <dbReference type="ARBA" id="ARBA00022679"/>
    </source>
</evidence>
<feature type="domain" description="GHMP kinase C-terminal" evidence="11">
    <location>
        <begin position="205"/>
        <end position="258"/>
    </location>
</feature>
<organism evidence="12">
    <name type="scientific">Sediminibacterium sp. KACHI17</name>
    <dbReference type="NCBI Taxonomy" id="1751071"/>
    <lineage>
        <taxon>Bacteria</taxon>
        <taxon>Pseudomonadati</taxon>
        <taxon>Bacteroidota</taxon>
        <taxon>Chitinophagia</taxon>
        <taxon>Chitinophagales</taxon>
        <taxon>Chitinophagaceae</taxon>
        <taxon>Sediminibacterium</taxon>
    </lineage>
</organism>
<evidence type="ECO:0000256" key="7">
    <source>
        <dbReference type="ARBA" id="ARBA00022840"/>
    </source>
</evidence>
<comment type="similarity">
    <text evidence="1 9">Belongs to the GHMP kinase family. IspE subfamily.</text>
</comment>
<feature type="domain" description="GHMP kinase N-terminal" evidence="10">
    <location>
        <begin position="67"/>
        <end position="143"/>
    </location>
</feature>
<dbReference type="PANTHER" id="PTHR43527:SF2">
    <property type="entry name" value="4-DIPHOSPHOCYTIDYL-2-C-METHYL-D-ERYTHRITOL KINASE, CHLOROPLASTIC"/>
    <property type="match status" value="1"/>
</dbReference>
<dbReference type="HAMAP" id="MF_00061">
    <property type="entry name" value="IspE"/>
    <property type="match status" value="1"/>
</dbReference>
<dbReference type="SUPFAM" id="SSF55060">
    <property type="entry name" value="GHMP Kinase, C-terminal domain"/>
    <property type="match status" value="1"/>
</dbReference>
<gene>
    <name evidence="9 12" type="primary">ispE</name>
    <name evidence="12" type="ORF">KACHI17_03160</name>
</gene>
<dbReference type="EMBL" id="AP029612">
    <property type="protein sequence ID" value="BFG69435.1"/>
    <property type="molecule type" value="Genomic_DNA"/>
</dbReference>
<protein>
    <recommendedName>
        <fullName evidence="3 9">4-diphosphocytidyl-2-C-methyl-D-erythritol kinase</fullName>
        <shortName evidence="9">CMK</shortName>
        <ecNumber evidence="2 9">2.7.1.148</ecNumber>
    </recommendedName>
    <alternativeName>
        <fullName evidence="8 9">4-(cytidine-5'-diphospho)-2-C-methyl-D-erythritol kinase</fullName>
    </alternativeName>
</protein>
<accession>A0AAT9GFI9</accession>
<dbReference type="InterPro" id="IPR004424">
    <property type="entry name" value="IspE"/>
</dbReference>
<dbReference type="AlphaFoldDB" id="A0AAT9GFI9"/>
<evidence type="ECO:0000256" key="8">
    <source>
        <dbReference type="ARBA" id="ARBA00032554"/>
    </source>
</evidence>
<evidence type="ECO:0000256" key="3">
    <source>
        <dbReference type="ARBA" id="ARBA00017473"/>
    </source>
</evidence>
<dbReference type="RefSeq" id="WP_353549758.1">
    <property type="nucleotide sequence ID" value="NZ_AP029612.1"/>
</dbReference>
<evidence type="ECO:0000256" key="1">
    <source>
        <dbReference type="ARBA" id="ARBA00009684"/>
    </source>
</evidence>
<dbReference type="GO" id="GO:0005524">
    <property type="term" value="F:ATP binding"/>
    <property type="evidence" value="ECO:0007669"/>
    <property type="project" value="UniProtKB-UniRule"/>
</dbReference>
<comment type="function">
    <text evidence="9">Catalyzes the phosphorylation of the position 2 hydroxy group of 4-diphosphocytidyl-2C-methyl-D-erythritol.</text>
</comment>
<dbReference type="InterPro" id="IPR014721">
    <property type="entry name" value="Ribsml_uS5_D2-typ_fold_subgr"/>
</dbReference>